<keyword evidence="3" id="KW-1185">Reference proteome</keyword>
<dbReference type="Proteomes" id="UP000216454">
    <property type="component" value="Unassembled WGS sequence"/>
</dbReference>
<keyword evidence="1" id="KW-0812">Transmembrane</keyword>
<proteinExistence type="predicted"/>
<accession>A0A261F1I6</accession>
<feature type="transmembrane region" description="Helical" evidence="1">
    <location>
        <begin position="55"/>
        <end position="74"/>
    </location>
</feature>
<keyword evidence="1" id="KW-0472">Membrane</keyword>
<organism evidence="2 3">
    <name type="scientific">Pseudoscardovia suis</name>
    <dbReference type="NCBI Taxonomy" id="987063"/>
    <lineage>
        <taxon>Bacteria</taxon>
        <taxon>Bacillati</taxon>
        <taxon>Actinomycetota</taxon>
        <taxon>Actinomycetes</taxon>
        <taxon>Bifidobacteriales</taxon>
        <taxon>Bifidobacteriaceae</taxon>
        <taxon>Pseudoscardovia</taxon>
    </lineage>
</organism>
<name>A0A261F1I6_9BIFI</name>
<evidence type="ECO:0000256" key="1">
    <source>
        <dbReference type="SAM" id="Phobius"/>
    </source>
</evidence>
<sequence>MIVYVALVMYGISLLTLGDDESAAQSRVIRKTLRVVALVALVVSAIVAFRSQRLAMLVMAVSGFVVLLLVALLCRRRQGGCTVRVPGVYLGEDVRAGLNARDEAGQLQPLHAPFFQYQYDGDIYCTPSQDLVFASTLSSDFHEGRFYWLCVDPDEPWRCRYSRYVRGAGQAMSVAFVFLAFCGLMLLWAAPAVAA</sequence>
<feature type="transmembrane region" description="Helical" evidence="1">
    <location>
        <begin position="168"/>
        <end position="190"/>
    </location>
</feature>
<reference evidence="2 3" key="1">
    <citation type="journal article" date="2017" name="BMC Genomics">
        <title>Comparative genomic and phylogenomic analyses of the Bifidobacteriaceae family.</title>
        <authorList>
            <person name="Lugli G.A."/>
            <person name="Milani C."/>
            <person name="Turroni F."/>
            <person name="Duranti S."/>
            <person name="Mancabelli L."/>
            <person name="Mangifesta M."/>
            <person name="Ferrario C."/>
            <person name="Modesto M."/>
            <person name="Mattarelli P."/>
            <person name="Jiri K."/>
            <person name="van Sinderen D."/>
            <person name="Ventura M."/>
        </authorList>
    </citation>
    <scope>NUCLEOTIDE SEQUENCE [LARGE SCALE GENOMIC DNA]</scope>
    <source>
        <strain evidence="2 3">DSM 24744</strain>
    </source>
</reference>
<dbReference type="EMBL" id="MWWQ01000005">
    <property type="protein sequence ID" value="OZG52989.1"/>
    <property type="molecule type" value="Genomic_DNA"/>
</dbReference>
<feature type="transmembrane region" description="Helical" evidence="1">
    <location>
        <begin position="32"/>
        <end position="49"/>
    </location>
</feature>
<keyword evidence="1" id="KW-1133">Transmembrane helix</keyword>
<dbReference type="OrthoDB" id="10009142at2"/>
<evidence type="ECO:0000313" key="2">
    <source>
        <dbReference type="EMBL" id="OZG52989.1"/>
    </source>
</evidence>
<dbReference type="RefSeq" id="WP_094690896.1">
    <property type="nucleotide sequence ID" value="NZ_MWWQ01000005.1"/>
</dbReference>
<dbReference type="AlphaFoldDB" id="A0A261F1I6"/>
<protein>
    <recommendedName>
        <fullName evidence="4">DUF3592 domain-containing protein</fullName>
    </recommendedName>
</protein>
<gene>
    <name evidence="2" type="ORF">PSSU_0607</name>
</gene>
<evidence type="ECO:0000313" key="3">
    <source>
        <dbReference type="Proteomes" id="UP000216454"/>
    </source>
</evidence>
<comment type="caution">
    <text evidence="2">The sequence shown here is derived from an EMBL/GenBank/DDBJ whole genome shotgun (WGS) entry which is preliminary data.</text>
</comment>
<evidence type="ECO:0008006" key="4">
    <source>
        <dbReference type="Google" id="ProtNLM"/>
    </source>
</evidence>